<dbReference type="Proteomes" id="UP000751190">
    <property type="component" value="Unassembled WGS sequence"/>
</dbReference>
<dbReference type="EMBL" id="JAGTXO010000037">
    <property type="protein sequence ID" value="KAG8459852.1"/>
    <property type="molecule type" value="Genomic_DNA"/>
</dbReference>
<protein>
    <recommendedName>
        <fullName evidence="5">RING-CH-type domain-containing protein</fullName>
    </recommendedName>
</protein>
<keyword evidence="4" id="KW-1185">Reference proteome</keyword>
<evidence type="ECO:0000313" key="4">
    <source>
        <dbReference type="Proteomes" id="UP000751190"/>
    </source>
</evidence>
<comment type="caution">
    <text evidence="3">The sequence shown here is derived from an EMBL/GenBank/DDBJ whole genome shotgun (WGS) entry which is preliminary data.</text>
</comment>
<sequence>MEDQDDAKAAPLAAVCACTSTCVHAVCLEKMLNSKKARERPLAVRMTCAVCTQPYAVPLTLHILEPHRPGRCARMMLSPVGARCCPLLLISAFFAIIALVVWLVGQYNSLLAMAVLLSLIAPLLVIQRMRALRNRDFTTLDDNRFHASAVARAHKEVARGLETPNAEAMTSRDPGRVIILVRPAGRPPARSATDAQPAGDRARRTSVTRAPPPPPPTGAAGGAVVAGQRGVEHAV</sequence>
<feature type="region of interest" description="Disordered" evidence="1">
    <location>
        <begin position="185"/>
        <end position="235"/>
    </location>
</feature>
<keyword evidence="2" id="KW-0472">Membrane</keyword>
<evidence type="ECO:0000313" key="3">
    <source>
        <dbReference type="EMBL" id="KAG8459852.1"/>
    </source>
</evidence>
<evidence type="ECO:0008006" key="5">
    <source>
        <dbReference type="Google" id="ProtNLM"/>
    </source>
</evidence>
<evidence type="ECO:0000256" key="1">
    <source>
        <dbReference type="SAM" id="MobiDB-lite"/>
    </source>
</evidence>
<dbReference type="Gene3D" id="3.30.40.10">
    <property type="entry name" value="Zinc/RING finger domain, C3HC4 (zinc finger)"/>
    <property type="match status" value="1"/>
</dbReference>
<gene>
    <name evidence="3" type="ORF">KFE25_014415</name>
</gene>
<organism evidence="3 4">
    <name type="scientific">Diacronema lutheri</name>
    <name type="common">Unicellular marine alga</name>
    <name type="synonym">Monochrysis lutheri</name>
    <dbReference type="NCBI Taxonomy" id="2081491"/>
    <lineage>
        <taxon>Eukaryota</taxon>
        <taxon>Haptista</taxon>
        <taxon>Haptophyta</taxon>
        <taxon>Pavlovophyceae</taxon>
        <taxon>Pavlovales</taxon>
        <taxon>Pavlovaceae</taxon>
        <taxon>Diacronema</taxon>
    </lineage>
</organism>
<dbReference type="InterPro" id="IPR013083">
    <property type="entry name" value="Znf_RING/FYVE/PHD"/>
</dbReference>
<proteinExistence type="predicted"/>
<reference evidence="3" key="1">
    <citation type="submission" date="2021-05" db="EMBL/GenBank/DDBJ databases">
        <title>The genome of the haptophyte Pavlova lutheri (Diacronema luteri, Pavlovales) - a model for lipid biosynthesis in eukaryotic algae.</title>
        <authorList>
            <person name="Hulatt C.J."/>
            <person name="Posewitz M.C."/>
        </authorList>
    </citation>
    <scope>NUCLEOTIDE SEQUENCE</scope>
    <source>
        <strain evidence="3">NIVA-4/92</strain>
    </source>
</reference>
<feature type="transmembrane region" description="Helical" evidence="2">
    <location>
        <begin position="110"/>
        <end position="126"/>
    </location>
</feature>
<accession>A0A8J5XAN8</accession>
<dbReference type="AlphaFoldDB" id="A0A8J5XAN8"/>
<keyword evidence="2" id="KW-1133">Transmembrane helix</keyword>
<name>A0A8J5XAN8_DIALT</name>
<feature type="transmembrane region" description="Helical" evidence="2">
    <location>
        <begin position="84"/>
        <end position="104"/>
    </location>
</feature>
<keyword evidence="2" id="KW-0812">Transmembrane</keyword>
<evidence type="ECO:0000256" key="2">
    <source>
        <dbReference type="SAM" id="Phobius"/>
    </source>
</evidence>
<feature type="transmembrane region" description="Helical" evidence="2">
    <location>
        <begin position="12"/>
        <end position="32"/>
    </location>
</feature>